<evidence type="ECO:0008006" key="4">
    <source>
        <dbReference type="Google" id="ProtNLM"/>
    </source>
</evidence>
<dbReference type="EMBL" id="FRAA01000004">
    <property type="protein sequence ID" value="SHK31037.1"/>
    <property type="molecule type" value="Genomic_DNA"/>
</dbReference>
<sequence>MLLAVGCLTLCVFIIGSHSAVAQETNQHCQMIDVRTFSLPDSLIVDPSSIVLTPDQPYQLDLAQSQLTFEFAYVGEVCFRFFPIQKGKVHQHKSTDLYDSTVSFSARQLQGNAGYQKEELFATPNIYKTGSLTRGVSFGNSQSVNVLSNFNFQMDGQLTDDLNIRADVTDQNVPFQPEGNTQQVREFDNVTFEVYNDSLSLLAGDVVLKNGDSYFLRHYKNALGGQADIRYGLGNNGQGRSVLAIAAAKGQFADVTVQAVEGLQGPYQLSGPSGQQYVVVLANSEQVYLDGQLLKRGFNYDYIIDYNLGEITFNPSVLITQFSRIRVTYEYSDQNYSRSIIAAHQELQIGRTTVHAGYYREKDNRNKPLAFNLTNDDKIQMSQAGDHAIPVPISGATETDYSGERVQYMRLDTVDLDGMPQTIYRYSRDSTIQLYSVSFTNVGIGSGDYALVDNDVNGRVYEWVSPSGGVSQGEYAPVRFVPAPNQREMFVLGTDLKLSPYLTWSTELALSNEDKNLYAEVDDDDNSDVAIRSGLEVKDKPLGRSDYKWSGELNYEYDGGDFQPIDRFRSIEYDRNWSYTPATDSSRTANHIFNLGVKMEKDRFNLIRANYSNRQKDQFIDGYQIDSELRQSLGGMKVLGGFYDMKNKSLVEESTWRRMFGEGYFDSFFVVPGYRYEVDDNQVSAVGSDSLVRTAMNYESHQFYLRSHDTLRTKFRLDYTLREDKSIWQGILKPFTLAKTARAQLSTAFSQGQEVGMNFTYRELAYQEEFSDLEDEALILGNLTYRGVFFDKHVRTNLSYTTASSREILREFVYVEVATGEGTHTWRDLNGDGVQDLTEFFEAVNFDERRYIKVFVPTSEYVEAFNTIFTFTMNASMPRGWKSAGGFKGVLSQFSNNTSININKKSTEDSFASRFNPFTLDVKDQNLVFVRDGIRSTLFFNRSGQGLGLDVTYASVNSKQLISRGVESRYAVDWLYNMRYHLSREWIMTLGLVDQLKENASQFQAERNYLIQSYKLEPGLVWQPKNNYRMSVTYSYTQKTNLEGDKDEKSLINIVSSEMRWSNGAKNALTANISYSLIDYDGDENTAAAYELLNALRPGHNYTWRINYSQKLISGLQMSLGYEGRQSADSPMIHMGRMQVTALF</sequence>
<evidence type="ECO:0000313" key="3">
    <source>
        <dbReference type="Proteomes" id="UP000184474"/>
    </source>
</evidence>
<accession>A0A1M6RFA0</accession>
<keyword evidence="1" id="KW-0732">Signal</keyword>
<evidence type="ECO:0000256" key="1">
    <source>
        <dbReference type="SAM" id="SignalP"/>
    </source>
</evidence>
<dbReference type="STRING" id="156994.SAMN04488028_104148"/>
<gene>
    <name evidence="2" type="ORF">SAMN04488028_104148</name>
</gene>
<protein>
    <recommendedName>
        <fullName evidence="4">Cell surface protein SprA</fullName>
    </recommendedName>
</protein>
<keyword evidence="3" id="KW-1185">Reference proteome</keyword>
<name>A0A1M6RFA0_REIAG</name>
<feature type="signal peptide" evidence="1">
    <location>
        <begin position="1"/>
        <end position="22"/>
    </location>
</feature>
<dbReference type="Proteomes" id="UP000184474">
    <property type="component" value="Unassembled WGS sequence"/>
</dbReference>
<feature type="chain" id="PRO_5012455087" description="Cell surface protein SprA" evidence="1">
    <location>
        <begin position="23"/>
        <end position="1144"/>
    </location>
</feature>
<dbReference type="AlphaFoldDB" id="A0A1M6RFA0"/>
<reference evidence="3" key="1">
    <citation type="submission" date="2016-11" db="EMBL/GenBank/DDBJ databases">
        <authorList>
            <person name="Varghese N."/>
            <person name="Submissions S."/>
        </authorList>
    </citation>
    <scope>NUCLEOTIDE SEQUENCE [LARGE SCALE GENOMIC DNA]</scope>
    <source>
        <strain evidence="3">DSM 26134</strain>
    </source>
</reference>
<proteinExistence type="predicted"/>
<organism evidence="2 3">
    <name type="scientific">Reichenbachiella agariperforans</name>
    <dbReference type="NCBI Taxonomy" id="156994"/>
    <lineage>
        <taxon>Bacteria</taxon>
        <taxon>Pseudomonadati</taxon>
        <taxon>Bacteroidota</taxon>
        <taxon>Cytophagia</taxon>
        <taxon>Cytophagales</taxon>
        <taxon>Reichenbachiellaceae</taxon>
        <taxon>Reichenbachiella</taxon>
    </lineage>
</organism>
<evidence type="ECO:0000313" key="2">
    <source>
        <dbReference type="EMBL" id="SHK31037.1"/>
    </source>
</evidence>